<dbReference type="PIRSF" id="PIRSF002825">
    <property type="entry name" value="CfbpA"/>
    <property type="match status" value="1"/>
</dbReference>
<dbReference type="KEGG" id="blr:BRLA_c036160"/>
<sequence length="377" mass="42825">MLKIKKWVVDKSESWIKLILMGVVLISLVGCSSQAGTDASAPTRGAVTKQGSQQQLVIYTGRDKNVVDYVIPKFEATHPDVKVDVLTIGAQEILERIRGEKSNPQADFWWGGTQSSLRTAALEGLLESYKPSFGDQIPAIYKDAQDRWYGEMLLPEVIMYNPQMLPKAEAPKDWDDLLDPKYKDKIIIRGVLKSGTMRTIYSAMMYRQGAAAPEKGYEWLAKLDANTKEYAQDPTSLYIKLARQEAAISLWNLQDILIQKEAKKQPFDYIYPASGAPILVDGVAIVKGTKNIAPAKKFYDFLFDEKLRIELAEKFYQIPALSTSSKENLPNWLQAIEIKPLEMNWQVLADKEKEWMQYWDENIKGKGYKSLLEVIQK</sequence>
<name>A0A075R9J7_BRELA</name>
<dbReference type="HOGENOM" id="CLU_026974_0_2_9"/>
<dbReference type="AlphaFoldDB" id="A0A075R9J7"/>
<dbReference type="EMBL" id="CP007806">
    <property type="protein sequence ID" value="AIG27918.1"/>
    <property type="molecule type" value="Genomic_DNA"/>
</dbReference>
<accession>A0A075R9J7</accession>
<dbReference type="Pfam" id="PF13343">
    <property type="entry name" value="SBP_bac_6"/>
    <property type="match status" value="1"/>
</dbReference>
<evidence type="ECO:0000313" key="3">
    <source>
        <dbReference type="Proteomes" id="UP000005850"/>
    </source>
</evidence>
<dbReference type="PANTHER" id="PTHR30006">
    <property type="entry name" value="THIAMINE-BINDING PERIPLASMIC PROTEIN-RELATED"/>
    <property type="match status" value="1"/>
</dbReference>
<protein>
    <submittedName>
        <fullName evidence="2">Iron uptake protein A1</fullName>
    </submittedName>
</protein>
<evidence type="ECO:0000313" key="2">
    <source>
        <dbReference type="EMBL" id="AIG27918.1"/>
    </source>
</evidence>
<dbReference type="eggNOG" id="COG1840">
    <property type="taxonomic scope" value="Bacteria"/>
</dbReference>
<dbReference type="InterPro" id="IPR026045">
    <property type="entry name" value="Ferric-bd"/>
</dbReference>
<organism evidence="2 3">
    <name type="scientific">Brevibacillus laterosporus LMG 15441</name>
    <dbReference type="NCBI Taxonomy" id="1042163"/>
    <lineage>
        <taxon>Bacteria</taxon>
        <taxon>Bacillati</taxon>
        <taxon>Bacillota</taxon>
        <taxon>Bacilli</taxon>
        <taxon>Bacillales</taxon>
        <taxon>Paenibacillaceae</taxon>
        <taxon>Brevibacillus</taxon>
    </lineage>
</organism>
<dbReference type="Proteomes" id="UP000005850">
    <property type="component" value="Chromosome"/>
</dbReference>
<proteinExistence type="predicted"/>
<keyword evidence="1" id="KW-0732">Signal</keyword>
<evidence type="ECO:0000256" key="1">
    <source>
        <dbReference type="ARBA" id="ARBA00022729"/>
    </source>
</evidence>
<keyword evidence="3" id="KW-1185">Reference proteome</keyword>
<reference evidence="2 3" key="1">
    <citation type="journal article" date="2011" name="J. Bacteriol.">
        <title>Genome sequence of Brevibacillus laterosporus LMG 15441, a pathogen of invertebrates.</title>
        <authorList>
            <person name="Djukic M."/>
            <person name="Poehlein A."/>
            <person name="Thurmer A."/>
            <person name="Daniel R."/>
        </authorList>
    </citation>
    <scope>NUCLEOTIDE SEQUENCE [LARGE SCALE GENOMIC DNA]</scope>
    <source>
        <strain evidence="2 3">LMG 15441</strain>
    </source>
</reference>
<dbReference type="Gene3D" id="3.40.190.10">
    <property type="entry name" value="Periplasmic binding protein-like II"/>
    <property type="match status" value="2"/>
</dbReference>
<dbReference type="RefSeq" id="WP_041752667.1">
    <property type="nucleotide sequence ID" value="NZ_CP007806.1"/>
</dbReference>
<dbReference type="STRING" id="1042163.BRLA_c036160"/>
<dbReference type="SUPFAM" id="SSF53850">
    <property type="entry name" value="Periplasmic binding protein-like II"/>
    <property type="match status" value="1"/>
</dbReference>
<gene>
    <name evidence="2" type="primary">futA1_1</name>
    <name evidence="2" type="ORF">BRLA_c036160</name>
</gene>
<dbReference type="PROSITE" id="PS51257">
    <property type="entry name" value="PROKAR_LIPOPROTEIN"/>
    <property type="match status" value="1"/>
</dbReference>